<protein>
    <submittedName>
        <fullName evidence="1">Uncharacterized protein</fullName>
    </submittedName>
</protein>
<accession>A0ACC2NS51</accession>
<proteinExistence type="predicted"/>
<evidence type="ECO:0000313" key="2">
    <source>
        <dbReference type="Proteomes" id="UP001239111"/>
    </source>
</evidence>
<name>A0ACC2NS51_9HYME</name>
<evidence type="ECO:0000313" key="1">
    <source>
        <dbReference type="EMBL" id="KAJ8674033.1"/>
    </source>
</evidence>
<comment type="caution">
    <text evidence="1">The sequence shown here is derived from an EMBL/GenBank/DDBJ whole genome shotgun (WGS) entry which is preliminary data.</text>
</comment>
<keyword evidence="2" id="KW-1185">Reference proteome</keyword>
<reference evidence="1" key="1">
    <citation type="submission" date="2023-04" db="EMBL/GenBank/DDBJ databases">
        <title>A chromosome-level genome assembly of the parasitoid wasp Eretmocerus hayati.</title>
        <authorList>
            <person name="Zhong Y."/>
            <person name="Liu S."/>
            <person name="Liu Y."/>
        </authorList>
    </citation>
    <scope>NUCLEOTIDE SEQUENCE</scope>
    <source>
        <strain evidence="1">ZJU_SS_LIU_2023</strain>
    </source>
</reference>
<organism evidence="1 2">
    <name type="scientific">Eretmocerus hayati</name>
    <dbReference type="NCBI Taxonomy" id="131215"/>
    <lineage>
        <taxon>Eukaryota</taxon>
        <taxon>Metazoa</taxon>
        <taxon>Ecdysozoa</taxon>
        <taxon>Arthropoda</taxon>
        <taxon>Hexapoda</taxon>
        <taxon>Insecta</taxon>
        <taxon>Pterygota</taxon>
        <taxon>Neoptera</taxon>
        <taxon>Endopterygota</taxon>
        <taxon>Hymenoptera</taxon>
        <taxon>Apocrita</taxon>
        <taxon>Proctotrupomorpha</taxon>
        <taxon>Chalcidoidea</taxon>
        <taxon>Aphelinidae</taxon>
        <taxon>Aphelininae</taxon>
        <taxon>Eretmocerus</taxon>
    </lineage>
</organism>
<dbReference type="EMBL" id="CM056743">
    <property type="protein sequence ID" value="KAJ8674033.1"/>
    <property type="molecule type" value="Genomic_DNA"/>
</dbReference>
<sequence>MEISVEDVVMPGDRIKCIELADKKQKIILGPGLRPDGEKVYACKAGILKKRISIYYVDSYQKRYVPSQGENVVGVVTQKAGDIFKVDIGASEAASLSYLGFEGASKRNRPDVQVGDIVYAKLIVASKNMEPELVCVDSFGKKGKLGVLSANGMLFSCSLSLVRKLLRPDFPLLHLLSEELKYELAVGMNGKIWIKSKNSVEDTIAIANAILAAEYTPPEQLEPLRNTIIKSLVQTK</sequence>
<gene>
    <name evidence="1" type="ORF">QAD02_005295</name>
</gene>
<dbReference type="Proteomes" id="UP001239111">
    <property type="component" value="Chromosome 3"/>
</dbReference>